<dbReference type="PANTHER" id="PTHR11092:SF0">
    <property type="entry name" value="EPIMERASE FAMILY PROTEIN SDR39U1"/>
    <property type="match status" value="1"/>
</dbReference>
<evidence type="ECO:0000313" key="4">
    <source>
        <dbReference type="EMBL" id="PQL95529.1"/>
    </source>
</evidence>
<reference evidence="4 5" key="1">
    <citation type="submission" date="2018-02" db="EMBL/GenBank/DDBJ databases">
        <title>Genome sequences of Apibacter spp., gut symbionts of Asian honey bees.</title>
        <authorList>
            <person name="Kwong W.K."/>
            <person name="Steele M.I."/>
            <person name="Moran N.A."/>
        </authorList>
    </citation>
    <scope>NUCLEOTIDE SEQUENCE [LARGE SCALE GENOMIC DNA]</scope>
    <source>
        <strain evidence="5">wkB301</strain>
    </source>
</reference>
<accession>A0A2S8AGQ6</accession>
<dbReference type="SUPFAM" id="SSF51735">
    <property type="entry name" value="NAD(P)-binding Rossmann-fold domains"/>
    <property type="match status" value="1"/>
</dbReference>
<dbReference type="EMBL" id="PSZM01000001">
    <property type="protein sequence ID" value="PQL95529.1"/>
    <property type="molecule type" value="Genomic_DNA"/>
</dbReference>
<keyword evidence="5" id="KW-1185">Reference proteome</keyword>
<dbReference type="Gene3D" id="3.40.50.720">
    <property type="entry name" value="NAD(P)-binding Rossmann-like Domain"/>
    <property type="match status" value="1"/>
</dbReference>
<evidence type="ECO:0000313" key="5">
    <source>
        <dbReference type="Proteomes" id="UP000238042"/>
    </source>
</evidence>
<dbReference type="RefSeq" id="WP_105245588.1">
    <property type="nucleotide sequence ID" value="NZ_PSZM01000001.1"/>
</dbReference>
<evidence type="ECO:0000256" key="1">
    <source>
        <dbReference type="ARBA" id="ARBA00009353"/>
    </source>
</evidence>
<dbReference type="InterPro" id="IPR001509">
    <property type="entry name" value="Epimerase_deHydtase"/>
</dbReference>
<dbReference type="NCBIfam" id="TIGR01777">
    <property type="entry name" value="yfcH"/>
    <property type="match status" value="1"/>
</dbReference>
<protein>
    <submittedName>
        <fullName evidence="4">TIGR01777 family protein</fullName>
    </submittedName>
</protein>
<dbReference type="InterPro" id="IPR013549">
    <property type="entry name" value="DUF1731"/>
</dbReference>
<proteinExistence type="inferred from homology"/>
<comment type="caution">
    <text evidence="4">The sequence shown here is derived from an EMBL/GenBank/DDBJ whole genome shotgun (WGS) entry which is preliminary data.</text>
</comment>
<dbReference type="OrthoDB" id="9801773at2"/>
<sequence>MKKVVITGGTGYLGKHLVNELHKAYKIVILTRNPHKYKNMGNVLYEEWDNLNTIEEKLEEAYAIINLAGENIGSKKWTQDQKKKILNSRITTAQTIKKSIEICNNKPKVWIQASATGYYGVQNHTVFDEDSPKGEGSFLSDVCYEWEKPINALDSHIRKLIIRTGVVLSSDSSLVKQLIMSFKFGVKSIPGNGGEYLPWIHIEDEVRAIKFLLSHEECSGIFNLTSPESSSMQQIINEIGKYKNSIISLHIPKFFLKLIFGKEMTEEIILTNQKIYPKKLLDAQFQFKYTNIQEAISQIIQGLNKK</sequence>
<dbReference type="Pfam" id="PF01370">
    <property type="entry name" value="Epimerase"/>
    <property type="match status" value="1"/>
</dbReference>
<organism evidence="4 5">
    <name type="scientific">Apibacter adventoris</name>
    <dbReference type="NCBI Taxonomy" id="1679466"/>
    <lineage>
        <taxon>Bacteria</taxon>
        <taxon>Pseudomonadati</taxon>
        <taxon>Bacteroidota</taxon>
        <taxon>Flavobacteriia</taxon>
        <taxon>Flavobacteriales</taxon>
        <taxon>Weeksellaceae</taxon>
        <taxon>Apibacter</taxon>
    </lineage>
</organism>
<feature type="domain" description="NAD-dependent epimerase/dehydratase" evidence="2">
    <location>
        <begin position="4"/>
        <end position="224"/>
    </location>
</feature>
<name>A0A2S8AGQ6_9FLAO</name>
<gene>
    <name evidence="4" type="ORF">C4S77_01675</name>
</gene>
<evidence type="ECO:0000259" key="3">
    <source>
        <dbReference type="Pfam" id="PF08338"/>
    </source>
</evidence>
<evidence type="ECO:0000259" key="2">
    <source>
        <dbReference type="Pfam" id="PF01370"/>
    </source>
</evidence>
<feature type="domain" description="DUF1731" evidence="3">
    <location>
        <begin position="251"/>
        <end position="299"/>
    </location>
</feature>
<dbReference type="AlphaFoldDB" id="A0A2S8AGQ6"/>
<dbReference type="PANTHER" id="PTHR11092">
    <property type="entry name" value="SUGAR NUCLEOTIDE EPIMERASE RELATED"/>
    <property type="match status" value="1"/>
</dbReference>
<dbReference type="InterPro" id="IPR010099">
    <property type="entry name" value="SDR39U1"/>
</dbReference>
<dbReference type="InterPro" id="IPR036291">
    <property type="entry name" value="NAD(P)-bd_dom_sf"/>
</dbReference>
<dbReference type="Proteomes" id="UP000238042">
    <property type="component" value="Unassembled WGS sequence"/>
</dbReference>
<comment type="similarity">
    <text evidence="1">Belongs to the NAD(P)-dependent epimerase/dehydratase family. SDR39U1 subfamily.</text>
</comment>
<dbReference type="Pfam" id="PF08338">
    <property type="entry name" value="DUF1731"/>
    <property type="match status" value="1"/>
</dbReference>